<protein>
    <submittedName>
        <fullName evidence="2">Ovule protein</fullName>
    </submittedName>
</protein>
<evidence type="ECO:0000313" key="1">
    <source>
        <dbReference type="Proteomes" id="UP000036681"/>
    </source>
</evidence>
<reference evidence="2" key="1">
    <citation type="submission" date="2017-02" db="UniProtKB">
        <authorList>
            <consortium name="WormBaseParasite"/>
        </authorList>
    </citation>
    <scope>IDENTIFICATION</scope>
</reference>
<proteinExistence type="predicted"/>
<accession>A0A0M3HI12</accession>
<organism evidence="1 2">
    <name type="scientific">Ascaris lumbricoides</name>
    <name type="common">Giant roundworm</name>
    <dbReference type="NCBI Taxonomy" id="6252"/>
    <lineage>
        <taxon>Eukaryota</taxon>
        <taxon>Metazoa</taxon>
        <taxon>Ecdysozoa</taxon>
        <taxon>Nematoda</taxon>
        <taxon>Chromadorea</taxon>
        <taxon>Rhabditida</taxon>
        <taxon>Spirurina</taxon>
        <taxon>Ascaridomorpha</taxon>
        <taxon>Ascaridoidea</taxon>
        <taxon>Ascarididae</taxon>
        <taxon>Ascaris</taxon>
    </lineage>
</organism>
<dbReference type="Proteomes" id="UP000036681">
    <property type="component" value="Unplaced"/>
</dbReference>
<name>A0A0M3HI12_ASCLU</name>
<keyword evidence="1" id="KW-1185">Reference proteome</keyword>
<sequence length="63" mass="7336">SSKETLIYRLLIYCNRTSTPPPLQILQHSSILIYFSPHCILSCGVYKQKKRVFSYVCHIYKGV</sequence>
<dbReference type="WBParaSite" id="ALUE_0000115701-mRNA-1">
    <property type="protein sequence ID" value="ALUE_0000115701-mRNA-1"/>
    <property type="gene ID" value="ALUE_0000115701"/>
</dbReference>
<evidence type="ECO:0000313" key="2">
    <source>
        <dbReference type="WBParaSite" id="ALUE_0000115701-mRNA-1"/>
    </source>
</evidence>
<dbReference type="AlphaFoldDB" id="A0A0M3HI12"/>